<dbReference type="Gene3D" id="3.40.50.150">
    <property type="entry name" value="Vaccinia Virus protein VP39"/>
    <property type="match status" value="1"/>
</dbReference>
<dbReference type="GO" id="GO:0005737">
    <property type="term" value="C:cytoplasm"/>
    <property type="evidence" value="ECO:0007669"/>
    <property type="project" value="UniProtKB-SubCell"/>
</dbReference>
<reference evidence="11 12" key="1">
    <citation type="journal article" date="2014" name="Nat. Commun.">
        <title>Klebsormidium flaccidum genome reveals primary factors for plant terrestrial adaptation.</title>
        <authorList>
            <person name="Hori K."/>
            <person name="Maruyama F."/>
            <person name="Fujisawa T."/>
            <person name="Togashi T."/>
            <person name="Yamamoto N."/>
            <person name="Seo M."/>
            <person name="Sato S."/>
            <person name="Yamada T."/>
            <person name="Mori H."/>
            <person name="Tajima N."/>
            <person name="Moriyama T."/>
            <person name="Ikeuchi M."/>
            <person name="Watanabe M."/>
            <person name="Wada H."/>
            <person name="Kobayashi K."/>
            <person name="Saito M."/>
            <person name="Masuda T."/>
            <person name="Sasaki-Sekimoto Y."/>
            <person name="Mashiguchi K."/>
            <person name="Awai K."/>
            <person name="Shimojima M."/>
            <person name="Masuda S."/>
            <person name="Iwai M."/>
            <person name="Nobusawa T."/>
            <person name="Narise T."/>
            <person name="Kondo S."/>
            <person name="Saito H."/>
            <person name="Sato R."/>
            <person name="Murakawa M."/>
            <person name="Ihara Y."/>
            <person name="Oshima-Yamada Y."/>
            <person name="Ohtaka K."/>
            <person name="Satoh M."/>
            <person name="Sonobe K."/>
            <person name="Ishii M."/>
            <person name="Ohtani R."/>
            <person name="Kanamori-Sato M."/>
            <person name="Honoki R."/>
            <person name="Miyazaki D."/>
            <person name="Mochizuki H."/>
            <person name="Umetsu J."/>
            <person name="Higashi K."/>
            <person name="Shibata D."/>
            <person name="Kamiya Y."/>
            <person name="Sato N."/>
            <person name="Nakamura Y."/>
            <person name="Tabata S."/>
            <person name="Ida S."/>
            <person name="Kurokawa K."/>
            <person name="Ohta H."/>
        </authorList>
    </citation>
    <scope>NUCLEOTIDE SEQUENCE [LARGE SCALE GENOMIC DNA]</scope>
    <source>
        <strain evidence="11 12">NIES-2285</strain>
    </source>
</reference>
<evidence type="ECO:0000313" key="12">
    <source>
        <dbReference type="Proteomes" id="UP000054558"/>
    </source>
</evidence>
<dbReference type="InterPro" id="IPR001678">
    <property type="entry name" value="MeTrfase_RsmB-F_NOP2_dom"/>
</dbReference>
<keyword evidence="4 8" id="KW-0489">Methyltransferase</keyword>
<dbReference type="PRINTS" id="PR02009">
    <property type="entry name" value="RCMTFMUVIRPL"/>
</dbReference>
<evidence type="ECO:0000256" key="6">
    <source>
        <dbReference type="ARBA" id="ARBA00022691"/>
    </source>
</evidence>
<evidence type="ECO:0000259" key="10">
    <source>
        <dbReference type="PROSITE" id="PS51686"/>
    </source>
</evidence>
<dbReference type="InterPro" id="IPR023268">
    <property type="entry name" value="RCMT_RsmB-rel_pln"/>
</dbReference>
<dbReference type="STRING" id="105231.A0A1Y1I2P7"/>
<feature type="region of interest" description="Disordered" evidence="9">
    <location>
        <begin position="77"/>
        <end position="190"/>
    </location>
</feature>
<feature type="binding site" evidence="8">
    <location>
        <position position="536"/>
    </location>
    <ligand>
        <name>S-adenosyl-L-methionine</name>
        <dbReference type="ChEBI" id="CHEBI:59789"/>
    </ligand>
</feature>
<protein>
    <submittedName>
        <fullName evidence="11">NOL1/NOP2/sun family protein</fullName>
    </submittedName>
</protein>
<dbReference type="PRINTS" id="PR02008">
    <property type="entry name" value="RCMTFAMILY"/>
</dbReference>
<dbReference type="InterPro" id="IPR049560">
    <property type="entry name" value="MeTrfase_RsmB-F_NOP2_cat"/>
</dbReference>
<evidence type="ECO:0000256" key="3">
    <source>
        <dbReference type="ARBA" id="ARBA00022552"/>
    </source>
</evidence>
<feature type="active site" description="Nucleophile" evidence="8">
    <location>
        <position position="607"/>
    </location>
</feature>
<dbReference type="Gene3D" id="1.10.940.10">
    <property type="entry name" value="NusB-like"/>
    <property type="match status" value="1"/>
</dbReference>
<feature type="binding site" evidence="8">
    <location>
        <position position="508"/>
    </location>
    <ligand>
        <name>S-adenosyl-L-methionine</name>
        <dbReference type="ChEBI" id="CHEBI:59789"/>
    </ligand>
</feature>
<dbReference type="GO" id="GO:0003723">
    <property type="term" value="F:RNA binding"/>
    <property type="evidence" value="ECO:0007669"/>
    <property type="project" value="UniProtKB-UniRule"/>
</dbReference>
<proteinExistence type="inferred from homology"/>
<evidence type="ECO:0000313" key="11">
    <source>
        <dbReference type="EMBL" id="GAQ85205.1"/>
    </source>
</evidence>
<dbReference type="NCBIfam" id="NF011494">
    <property type="entry name" value="PRK14902.1"/>
    <property type="match status" value="1"/>
</dbReference>
<keyword evidence="2" id="KW-0963">Cytoplasm</keyword>
<dbReference type="EMBL" id="DF237173">
    <property type="protein sequence ID" value="GAQ85205.1"/>
    <property type="molecule type" value="Genomic_DNA"/>
</dbReference>
<dbReference type="SUPFAM" id="SSF53335">
    <property type="entry name" value="S-adenosyl-L-methionine-dependent methyltransferases"/>
    <property type="match status" value="1"/>
</dbReference>
<dbReference type="PROSITE" id="PS51686">
    <property type="entry name" value="SAM_MT_RSMB_NOP"/>
    <property type="match status" value="1"/>
</dbReference>
<keyword evidence="3" id="KW-0698">rRNA processing</keyword>
<name>A0A1Y1I2P7_KLENI</name>
<dbReference type="InterPro" id="IPR035926">
    <property type="entry name" value="NusB-like_sf"/>
</dbReference>
<evidence type="ECO:0000256" key="5">
    <source>
        <dbReference type="ARBA" id="ARBA00022679"/>
    </source>
</evidence>
<dbReference type="InterPro" id="IPR006027">
    <property type="entry name" value="NusB_RsmB_TIM44"/>
</dbReference>
<organism evidence="11 12">
    <name type="scientific">Klebsormidium nitens</name>
    <name type="common">Green alga</name>
    <name type="synonym">Ulothrix nitens</name>
    <dbReference type="NCBI Taxonomy" id="105231"/>
    <lineage>
        <taxon>Eukaryota</taxon>
        <taxon>Viridiplantae</taxon>
        <taxon>Streptophyta</taxon>
        <taxon>Klebsormidiophyceae</taxon>
        <taxon>Klebsormidiales</taxon>
        <taxon>Klebsormidiaceae</taxon>
        <taxon>Klebsormidium</taxon>
    </lineage>
</organism>
<dbReference type="GO" id="GO:0001510">
    <property type="term" value="P:RNA methylation"/>
    <property type="evidence" value="ECO:0000318"/>
    <property type="project" value="GO_Central"/>
</dbReference>
<evidence type="ECO:0000256" key="4">
    <source>
        <dbReference type="ARBA" id="ARBA00022603"/>
    </source>
</evidence>
<dbReference type="InterPro" id="IPR029063">
    <property type="entry name" value="SAM-dependent_MTases_sf"/>
</dbReference>
<dbReference type="Pfam" id="PF01029">
    <property type="entry name" value="NusB"/>
    <property type="match status" value="1"/>
</dbReference>
<dbReference type="OrthoDB" id="427002at2759"/>
<evidence type="ECO:0000256" key="8">
    <source>
        <dbReference type="PROSITE-ProRule" id="PRU01023"/>
    </source>
</evidence>
<sequence length="671" mass="73311">MTSVIAPSLSACCSRWACQKPLHEGDALQNFRRLGFTKSCPLLPHSQSRWSFSKELAKRCASRSILASAVTDTTEAIEKDVSTSEEPVLATPDTKPVRRRRQAKKEGAETGAQNAASVEGAASAEAEANPASKRQRGRPRKSNPADGRLTGGAGIVDTEELPEGVATSRVDDQAESEPVDAKQGGQKKRVYAQDAKRLKVSTKRAVALLHLLRIENDAAYASLLDRNGQQVSLRVVEKSLGLKIEPLSKADLRQVTELVSSTTKWRRYLDFVIESVFEREGKKQKVKGAMKQLLRLGACEVLKLGQPSHVVNEMVQLTKYIKGGGDNAAKFVNYVLRQVTQMKEAGTLPEPKAGGKVTNADVLGIMHSQPTWIVERWLERYGEEHAIQFLKWNNAVPAFGVRPSVARGTTLDGFKEELEKLAKANKKVEYVESPYLPNVLRVQNGMQAIRELLDEGLCSVQDESAGLVVNLLDPTPGDFIIDTCAAPGGKTFNAAERLNGEGSVLALDIHAARLQKLTEVSKKMGLDNVIETGAGDLRYLARNRPRLADKVLVDAPCTGLGVVARRADLRWRKSQANLEELVKLQAELLDAAVAFVKPGGLLVYSTCSVEPEENEMQVEAFLERHPEFSIESATPYVPIQAVTARGFYATLPFRDGIDGAFGARLRRAAAS</sequence>
<comment type="similarity">
    <text evidence="8">Belongs to the class I-like SAM-binding methyltransferase superfamily. RsmB/NOP family.</text>
</comment>
<keyword evidence="5 8" id="KW-0808">Transferase</keyword>
<gene>
    <name evidence="11" type="ORF">KFL_002240080</name>
</gene>
<feature type="binding site" evidence="8">
    <location>
        <position position="554"/>
    </location>
    <ligand>
        <name>S-adenosyl-L-methionine</name>
        <dbReference type="ChEBI" id="CHEBI:59789"/>
    </ligand>
</feature>
<keyword evidence="7 8" id="KW-0694">RNA-binding</keyword>
<dbReference type="SUPFAM" id="SSF48013">
    <property type="entry name" value="NusB-like"/>
    <property type="match status" value="1"/>
</dbReference>
<evidence type="ECO:0000256" key="2">
    <source>
        <dbReference type="ARBA" id="ARBA00022490"/>
    </source>
</evidence>
<feature type="domain" description="SAM-dependent MTase RsmB/NOP-type" evidence="10">
    <location>
        <begin position="389"/>
        <end position="668"/>
    </location>
</feature>
<dbReference type="PANTHER" id="PTHR22807">
    <property type="entry name" value="NOP2 YEAST -RELATED NOL1/NOP2/FMU SUN DOMAIN-CONTAINING"/>
    <property type="match status" value="1"/>
</dbReference>
<dbReference type="Gene3D" id="3.30.70.1170">
    <property type="entry name" value="Sun protein, domain 3"/>
    <property type="match status" value="1"/>
</dbReference>
<evidence type="ECO:0000256" key="7">
    <source>
        <dbReference type="ARBA" id="ARBA00022884"/>
    </source>
</evidence>
<comment type="subcellular location">
    <subcellularLocation>
        <location evidence="1">Cytoplasm</location>
    </subcellularLocation>
</comment>
<dbReference type="FunFam" id="3.40.50.150:FF:000022">
    <property type="entry name" value="Ribosomal RNA small subunit methyltransferase B"/>
    <property type="match status" value="1"/>
</dbReference>
<accession>A0A1Y1I2P7</accession>
<keyword evidence="12" id="KW-1185">Reference proteome</keyword>
<dbReference type="Proteomes" id="UP000054558">
    <property type="component" value="Unassembled WGS sequence"/>
</dbReference>
<dbReference type="InterPro" id="IPR023267">
    <property type="entry name" value="RCMT"/>
</dbReference>
<feature type="binding site" evidence="8">
    <location>
        <begin position="484"/>
        <end position="490"/>
    </location>
    <ligand>
        <name>S-adenosyl-L-methionine</name>
        <dbReference type="ChEBI" id="CHEBI:59789"/>
    </ligand>
</feature>
<dbReference type="GO" id="GO:0006364">
    <property type="term" value="P:rRNA processing"/>
    <property type="evidence" value="ECO:0007669"/>
    <property type="project" value="UniProtKB-KW"/>
</dbReference>
<evidence type="ECO:0000256" key="1">
    <source>
        <dbReference type="ARBA" id="ARBA00004496"/>
    </source>
</evidence>
<dbReference type="AlphaFoldDB" id="A0A1Y1I2P7"/>
<dbReference type="PANTHER" id="PTHR22807:SF61">
    <property type="entry name" value="NOL1_NOP2_SUN FAMILY PROTEIN _ ANTITERMINATION NUSB DOMAIN-CONTAINING PROTEIN"/>
    <property type="match status" value="1"/>
</dbReference>
<evidence type="ECO:0000256" key="9">
    <source>
        <dbReference type="SAM" id="MobiDB-lite"/>
    </source>
</evidence>
<dbReference type="OMA" id="RVNRQHH"/>
<dbReference type="Pfam" id="PF01189">
    <property type="entry name" value="Methyltr_RsmB-F"/>
    <property type="match status" value="1"/>
</dbReference>
<keyword evidence="6 8" id="KW-0949">S-adenosyl-L-methionine</keyword>
<feature type="compositionally biased region" description="Low complexity" evidence="9">
    <location>
        <begin position="112"/>
        <end position="132"/>
    </location>
</feature>
<dbReference type="GO" id="GO:0006355">
    <property type="term" value="P:regulation of DNA-templated transcription"/>
    <property type="evidence" value="ECO:0007669"/>
    <property type="project" value="InterPro"/>
</dbReference>
<dbReference type="GO" id="GO:0008173">
    <property type="term" value="F:RNA methyltransferase activity"/>
    <property type="evidence" value="ECO:0007669"/>
    <property type="project" value="InterPro"/>
</dbReference>